<comment type="catalytic activity">
    <reaction evidence="1">
        <text>D-glucuronate = D-fructuronate</text>
        <dbReference type="Rhea" id="RHEA:13049"/>
        <dbReference type="ChEBI" id="CHEBI:58720"/>
        <dbReference type="ChEBI" id="CHEBI:59863"/>
        <dbReference type="EC" id="5.3.1.12"/>
    </reaction>
</comment>
<dbReference type="Pfam" id="PF20629">
    <property type="entry name" value="GD_AH_C"/>
    <property type="match status" value="1"/>
</dbReference>
<dbReference type="EC" id="5.3.1.12" evidence="4"/>
<evidence type="ECO:0000313" key="9">
    <source>
        <dbReference type="EMBL" id="CDW59886.1"/>
    </source>
</evidence>
<dbReference type="FunFam" id="1.10.2020.10:FF:000001">
    <property type="entry name" value="Uronate isomerase"/>
    <property type="match status" value="1"/>
</dbReference>
<dbReference type="HAMAP" id="MF_00675">
    <property type="entry name" value="UxaC"/>
    <property type="match status" value="1"/>
</dbReference>
<evidence type="ECO:0000256" key="5">
    <source>
        <dbReference type="ARBA" id="ARBA00020555"/>
    </source>
</evidence>
<reference evidence="9" key="2">
    <citation type="submission" date="2014-03" db="EMBL/GenBank/DDBJ databases">
        <title>The whipworm genome and dual-species transcriptomics of an intimate host-pathogen interaction.</title>
        <authorList>
            <person name="Foth B.J."/>
            <person name="Tsai I.J."/>
            <person name="Reid A.J."/>
            <person name="Bancroft A.J."/>
            <person name="Nichol S."/>
            <person name="Tracey A."/>
            <person name="Holroyd N."/>
            <person name="Cotton J.A."/>
            <person name="Stanley E.J."/>
            <person name="Zarowiecki M."/>
            <person name="Liu J.Z."/>
            <person name="Huckvale T."/>
            <person name="Cooper P.J."/>
            <person name="Grencis R.K."/>
            <person name="Berriman M."/>
        </authorList>
    </citation>
    <scope>NUCLEOTIDE SEQUENCE [LARGE SCALE GENOMIC DNA]</scope>
</reference>
<comment type="pathway">
    <text evidence="2">Carbohydrate metabolism; pentose and glucuronate interconversion.</text>
</comment>
<dbReference type="EMBL" id="HG806773">
    <property type="protein sequence ID" value="CDW59886.1"/>
    <property type="molecule type" value="Genomic_DNA"/>
</dbReference>
<comment type="similarity">
    <text evidence="3">Belongs to the metallo-dependent hydrolases superfamily. Uronate isomerase family.</text>
</comment>
<keyword evidence="7" id="KW-0456">Lyase</keyword>
<dbReference type="InterPro" id="IPR003766">
    <property type="entry name" value="Uronate_isomerase"/>
</dbReference>
<dbReference type="GO" id="GO:0019698">
    <property type="term" value="P:D-galacturonate catabolic process"/>
    <property type="evidence" value="ECO:0007669"/>
    <property type="project" value="TreeGrafter"/>
</dbReference>
<dbReference type="InterPro" id="IPR007392">
    <property type="entry name" value="GD_AH_second"/>
</dbReference>
<feature type="domain" description="SAF" evidence="8">
    <location>
        <begin position="457"/>
        <end position="528"/>
    </location>
</feature>
<dbReference type="InterPro" id="IPR013974">
    <property type="entry name" value="SAF"/>
</dbReference>
<dbReference type="GO" id="GO:0042840">
    <property type="term" value="P:D-glucuronate catabolic process"/>
    <property type="evidence" value="ECO:0007669"/>
    <property type="project" value="TreeGrafter"/>
</dbReference>
<proteinExistence type="inferred from homology"/>
<sequence>MTPFMTEDFLLDTEFARRLYHDYAKDQPIFDYHCHLPPQQIAEDYRFKNLYDIWLKGDHYKWRAMRTNGVAERLCTGDASDREKFDAWAATVPHTIGNPLYHWTHLELRRPFGITGKLLSPSTADEIWNECNELLAQDNFSARGIMQQMNVKMVGTTDDPIDSLEHHAEIAKDGSFTIKVLPSWRPDKAFNIEQATFNDYMAKLGEVSDTDIRRFADLQTALTKRLDHFAAHGCKVSDHALDVVMFAEANEAELDSILARRLAGETLSEHEVAQFKTAVLVFLGAEYARRGWVQQYHIGALRNNNLRQFKLLGPDVGFDSINDRPMAEELSKLLSKQNEENLLPKTILYCLNPRDNEVLGTMIGNFQGEGMPGKMQFGSGWWFNDQKDGMERQMTQLAQLGLLSRFVGMLTDSRSFLSYTRHEYFRRILCQMIGRWVEAGEAPADINLLGEMIHALDNVAVALADLAEGTEVSVDNQTVRLRQDVARGHKFALTNIAKGANVIKYGLPIGYALADIAAGEHVHAHNTRTNLSDLDQYRYQPDFQDLPAQAADREVQIYRRANGDVGVRNELWILPTVGCVNGIARQIQNRFLKETNNAEGTDGVFLFSHTYGCSQLGDDHINTRTMLQNMVRHPNAGAVLVIGLGCENNQVAAFRETLGDIDPERVHFMICQQQDDEIEAGIEHLHQLYNVMRNDKREPGKLSELKFGLECGGSDGLSGITANPMLGRFSDYVIANGGTTVLTEVPEMFGAEQLLMDHCRDEATFEKLVTMVNDFKQYFIAHDQPIYENPSPGNKAGGITTLEDKSLGCTQKAGSSVVVDVLRYGERLKTPGLNLLSAPGNDAVATSALAGAGCHMVLFSTGRGTPYGGFVPTVKIATNSELAAKKKHWIDFDAGQLIHGKAMPQLLEEFIDTIVEFANGKQTCNERNDFRELAIFKSGVTL</sequence>
<evidence type="ECO:0000256" key="7">
    <source>
        <dbReference type="ARBA" id="ARBA00023239"/>
    </source>
</evidence>
<dbReference type="OrthoDB" id="10071512at2759"/>
<dbReference type="Pfam" id="PF04295">
    <property type="entry name" value="GD_AH_second"/>
    <property type="match status" value="1"/>
</dbReference>
<protein>
    <recommendedName>
        <fullName evidence="5">Uronate isomerase</fullName>
        <ecNumber evidence="4">5.3.1.12</ecNumber>
    </recommendedName>
</protein>
<accession>A0A077ZHQ5</accession>
<dbReference type="Pfam" id="PF08666">
    <property type="entry name" value="SAF"/>
    <property type="match status" value="1"/>
</dbReference>
<evidence type="ECO:0000256" key="3">
    <source>
        <dbReference type="ARBA" id="ARBA00008397"/>
    </source>
</evidence>
<dbReference type="SMART" id="SM00858">
    <property type="entry name" value="SAF"/>
    <property type="match status" value="1"/>
</dbReference>
<evidence type="ECO:0000256" key="1">
    <source>
        <dbReference type="ARBA" id="ARBA00001165"/>
    </source>
</evidence>
<evidence type="ECO:0000256" key="6">
    <source>
        <dbReference type="ARBA" id="ARBA00023235"/>
    </source>
</evidence>
<evidence type="ECO:0000256" key="4">
    <source>
        <dbReference type="ARBA" id="ARBA00012546"/>
    </source>
</evidence>
<dbReference type="Gene3D" id="2.30.130.110">
    <property type="match status" value="1"/>
</dbReference>
<dbReference type="GO" id="GO:0008880">
    <property type="term" value="F:glucuronate isomerase activity"/>
    <property type="evidence" value="ECO:0007669"/>
    <property type="project" value="UniProtKB-EC"/>
</dbReference>
<dbReference type="AlphaFoldDB" id="A0A077ZHQ5"/>
<organism evidence="9 10">
    <name type="scientific">Trichuris trichiura</name>
    <name type="common">Whipworm</name>
    <name type="synonym">Trichocephalus trichiurus</name>
    <dbReference type="NCBI Taxonomy" id="36087"/>
    <lineage>
        <taxon>Eukaryota</taxon>
        <taxon>Metazoa</taxon>
        <taxon>Ecdysozoa</taxon>
        <taxon>Nematoda</taxon>
        <taxon>Enoplea</taxon>
        <taxon>Dorylaimia</taxon>
        <taxon>Trichinellida</taxon>
        <taxon>Trichuridae</taxon>
        <taxon>Trichuris</taxon>
    </lineage>
</organism>
<evidence type="ECO:0000313" key="10">
    <source>
        <dbReference type="Proteomes" id="UP000030665"/>
    </source>
</evidence>
<evidence type="ECO:0000256" key="2">
    <source>
        <dbReference type="ARBA" id="ARBA00004892"/>
    </source>
</evidence>
<gene>
    <name evidence="9" type="ORF">TTRE_0000823001</name>
</gene>
<dbReference type="Proteomes" id="UP000030665">
    <property type="component" value="Unassembled WGS sequence"/>
</dbReference>
<dbReference type="SUPFAM" id="SSF51556">
    <property type="entry name" value="Metallo-dependent hydrolases"/>
    <property type="match status" value="1"/>
</dbReference>
<keyword evidence="10" id="KW-1185">Reference proteome</keyword>
<dbReference type="InterPro" id="IPR048332">
    <property type="entry name" value="GD_AH_C"/>
</dbReference>
<dbReference type="GO" id="GO:0016829">
    <property type="term" value="F:lyase activity"/>
    <property type="evidence" value="ECO:0007669"/>
    <property type="project" value="UniProtKB-KW"/>
</dbReference>
<dbReference type="InterPro" id="IPR032466">
    <property type="entry name" value="Metal_Hydrolase"/>
</dbReference>
<dbReference type="Gene3D" id="1.10.2020.10">
    <property type="entry name" value="uronate isomerase, domain 2, chain A"/>
    <property type="match status" value="1"/>
</dbReference>
<reference evidence="9" key="1">
    <citation type="submission" date="2014-01" db="EMBL/GenBank/DDBJ databases">
        <authorList>
            <person name="Aslett M."/>
        </authorList>
    </citation>
    <scope>NUCLEOTIDE SEQUENCE</scope>
</reference>
<name>A0A077ZHQ5_TRITR</name>
<dbReference type="Pfam" id="PF02614">
    <property type="entry name" value="UxaC"/>
    <property type="match status" value="1"/>
</dbReference>
<dbReference type="UniPathway" id="UPA00246"/>
<dbReference type="PANTHER" id="PTHR30068:SF4">
    <property type="entry name" value="URONATE ISOMERASE"/>
    <property type="match status" value="1"/>
</dbReference>
<dbReference type="STRING" id="36087.A0A077ZHQ5"/>
<keyword evidence="6" id="KW-0413">Isomerase</keyword>
<dbReference type="Gene3D" id="3.20.20.140">
    <property type="entry name" value="Metal-dependent hydrolases"/>
    <property type="match status" value="1"/>
</dbReference>
<dbReference type="FunFam" id="2.30.130.110:FF:000002">
    <property type="entry name" value="Altronate hydrolase"/>
    <property type="match status" value="1"/>
</dbReference>
<dbReference type="PANTHER" id="PTHR30068">
    <property type="entry name" value="URONATE ISOMERASE"/>
    <property type="match status" value="1"/>
</dbReference>
<dbReference type="NCBIfam" id="NF002794">
    <property type="entry name" value="PRK02925.1"/>
    <property type="match status" value="1"/>
</dbReference>
<evidence type="ECO:0000259" key="8">
    <source>
        <dbReference type="SMART" id="SM00858"/>
    </source>
</evidence>
<dbReference type="InterPro" id="IPR044144">
    <property type="entry name" value="SAF_UxaA/GarD"/>
</dbReference>
<dbReference type="CDD" id="cd11613">
    <property type="entry name" value="SAF_AH_GD"/>
    <property type="match status" value="1"/>
</dbReference>